<name>A0A9X1V8V4_9BACL</name>
<proteinExistence type="predicted"/>
<keyword evidence="2" id="KW-1185">Reference proteome</keyword>
<dbReference type="RefSeq" id="WP_241712532.1">
    <property type="nucleotide sequence ID" value="NZ_JALBUF010000002.1"/>
</dbReference>
<accession>A0A9X1V8V4</accession>
<dbReference type="EMBL" id="JALBUF010000002">
    <property type="protein sequence ID" value="MCI0182930.1"/>
    <property type="molecule type" value="Genomic_DNA"/>
</dbReference>
<reference evidence="1" key="1">
    <citation type="submission" date="2022-03" db="EMBL/GenBank/DDBJ databases">
        <title>Draft Genome Sequence of Firmicute Strain S0AB, a Heterotrophic Iron/Sulfur-Oxidizing Extreme Acidophile.</title>
        <authorList>
            <person name="Vergara E."/>
            <person name="Pakostova E."/>
            <person name="Johnson D.B."/>
            <person name="Holmes D.S."/>
        </authorList>
    </citation>
    <scope>NUCLEOTIDE SEQUENCE</scope>
    <source>
        <strain evidence="1">S0AB</strain>
    </source>
</reference>
<sequence length="136" mass="15203">MHVKAEMLPTLSDEHVVINAYDAKGWIRDYLVKEDRQPLSLRFAAAPYDNEAHLVIGIRNQGRGIDLLVPAQQCDALVLAPVGLLVIGDKEDPTLRVSIDFDEDAFSVFVDHVEEMDNELPHHEVWGALASVFVDD</sequence>
<evidence type="ECO:0000313" key="1">
    <source>
        <dbReference type="EMBL" id="MCI0182930.1"/>
    </source>
</evidence>
<organism evidence="1 2">
    <name type="scientific">Sulfoacidibacillus ferrooxidans</name>
    <dbReference type="NCBI Taxonomy" id="2005001"/>
    <lineage>
        <taxon>Bacteria</taxon>
        <taxon>Bacillati</taxon>
        <taxon>Bacillota</taxon>
        <taxon>Bacilli</taxon>
        <taxon>Bacillales</taxon>
        <taxon>Alicyclobacillaceae</taxon>
        <taxon>Sulfoacidibacillus</taxon>
    </lineage>
</organism>
<protein>
    <submittedName>
        <fullName evidence="1">Uncharacterized protein</fullName>
    </submittedName>
</protein>
<gene>
    <name evidence="1" type="ORF">MM817_01199</name>
</gene>
<dbReference type="AlphaFoldDB" id="A0A9X1V8V4"/>
<dbReference type="Proteomes" id="UP001139263">
    <property type="component" value="Unassembled WGS sequence"/>
</dbReference>
<comment type="caution">
    <text evidence="1">The sequence shown here is derived from an EMBL/GenBank/DDBJ whole genome shotgun (WGS) entry which is preliminary data.</text>
</comment>
<evidence type="ECO:0000313" key="2">
    <source>
        <dbReference type="Proteomes" id="UP001139263"/>
    </source>
</evidence>